<name>A0A4Y6EKZ1_9CAUD</name>
<evidence type="ECO:0000313" key="2">
    <source>
        <dbReference type="Proteomes" id="UP000318375"/>
    </source>
</evidence>
<dbReference type="KEGG" id="vg:64766238"/>
<dbReference type="EMBL" id="MK977695">
    <property type="protein sequence ID" value="QDF18705.1"/>
    <property type="molecule type" value="Genomic_DNA"/>
</dbReference>
<dbReference type="GeneID" id="64766238"/>
<keyword evidence="2" id="KW-1185">Reference proteome</keyword>
<sequence>MKVYLLWEQGNEIKEIADRNRYSDFHPKLLDIFNNDDTPKRLAREHNDTHRYTTRWVTEMVVQS</sequence>
<gene>
    <name evidence="1" type="primary">219</name>
    <name evidence="1" type="ORF">SEA_PUPPER_219</name>
</gene>
<organism evidence="1 2">
    <name type="scientific">Gordonia phage Pupper</name>
    <dbReference type="NCBI Taxonomy" id="2571249"/>
    <lineage>
        <taxon>Viruses</taxon>
        <taxon>Duplodnaviria</taxon>
        <taxon>Heunggongvirae</taxon>
        <taxon>Uroviricota</taxon>
        <taxon>Caudoviricetes</taxon>
        <taxon>Puppervirus</taxon>
        <taxon>Puppervirus Pupper</taxon>
    </lineage>
</organism>
<dbReference type="Proteomes" id="UP000318375">
    <property type="component" value="Segment"/>
</dbReference>
<evidence type="ECO:0000313" key="1">
    <source>
        <dbReference type="EMBL" id="QDF18705.1"/>
    </source>
</evidence>
<protein>
    <submittedName>
        <fullName evidence="1">Uncharacterized protein</fullName>
    </submittedName>
</protein>
<accession>A0A4Y6EKZ1</accession>
<reference evidence="1 2" key="1">
    <citation type="submission" date="2019-05" db="EMBL/GenBank/DDBJ databases">
        <authorList>
            <person name="Pope W.H."/>
            <person name="Garlena R.A."/>
            <person name="Russell D.A."/>
            <person name="Jacobs-Sera D."/>
            <person name="Hatfull G.F."/>
        </authorList>
    </citation>
    <scope>NUCLEOTIDE SEQUENCE [LARGE SCALE GENOMIC DNA]</scope>
</reference>
<dbReference type="RefSeq" id="YP_010059007.1">
    <property type="nucleotide sequence ID" value="NC_054723.1"/>
</dbReference>
<proteinExistence type="predicted"/>